<sequence length="55" mass="6464">MQDRLQAMKPDHFLLRAFVPAATLEQAYVLEKQGIAWHKAVIYTYIQEALAPYWK</sequence>
<evidence type="ECO:0000313" key="1">
    <source>
        <dbReference type="EMBL" id="CAA6819106.1"/>
    </source>
</evidence>
<dbReference type="AlphaFoldDB" id="A0A6S6TVG1"/>
<organism evidence="1">
    <name type="scientific">uncultured Thiotrichaceae bacterium</name>
    <dbReference type="NCBI Taxonomy" id="298394"/>
    <lineage>
        <taxon>Bacteria</taxon>
        <taxon>Pseudomonadati</taxon>
        <taxon>Pseudomonadota</taxon>
        <taxon>Gammaproteobacteria</taxon>
        <taxon>Thiotrichales</taxon>
        <taxon>Thiotrichaceae</taxon>
        <taxon>environmental samples</taxon>
    </lineage>
</organism>
<proteinExistence type="predicted"/>
<name>A0A6S6TVG1_9GAMM</name>
<protein>
    <submittedName>
        <fullName evidence="1">Uncharacterized protein</fullName>
    </submittedName>
</protein>
<gene>
    <name evidence="1" type="ORF">HELGO_WM51319</name>
</gene>
<accession>A0A6S6TVG1</accession>
<reference evidence="1" key="1">
    <citation type="submission" date="2020-01" db="EMBL/GenBank/DDBJ databases">
        <authorList>
            <person name="Meier V. D."/>
            <person name="Meier V D."/>
        </authorList>
    </citation>
    <scope>NUCLEOTIDE SEQUENCE</scope>
    <source>
        <strain evidence="1">HLG_WM_MAG_08</strain>
    </source>
</reference>
<dbReference type="EMBL" id="CACVAV010000297">
    <property type="protein sequence ID" value="CAA6819106.1"/>
    <property type="molecule type" value="Genomic_DNA"/>
</dbReference>